<dbReference type="EMBL" id="JAAOIV010000001">
    <property type="protein sequence ID" value="NHN54516.1"/>
    <property type="molecule type" value="Genomic_DNA"/>
</dbReference>
<reference evidence="2" key="1">
    <citation type="submission" date="2020-03" db="EMBL/GenBank/DDBJ databases">
        <title>Draft sequencing of Calidifontibacter sp. DB0510.</title>
        <authorList>
            <person name="Kim D.-U."/>
        </authorList>
    </citation>
    <scope>NUCLEOTIDE SEQUENCE</scope>
    <source>
        <strain evidence="2">DB0510</strain>
    </source>
</reference>
<dbReference type="AlphaFoldDB" id="A0A967AWZ9"/>
<comment type="similarity">
    <text evidence="1">Belongs to the peptidase S58 family.</text>
</comment>
<dbReference type="SUPFAM" id="SSF56266">
    <property type="entry name" value="DmpA/ArgJ-like"/>
    <property type="match status" value="1"/>
</dbReference>
<dbReference type="RefSeq" id="WP_166192204.1">
    <property type="nucleotide sequence ID" value="NZ_JAAOIV010000001.1"/>
</dbReference>
<proteinExistence type="inferred from homology"/>
<evidence type="ECO:0000256" key="1">
    <source>
        <dbReference type="ARBA" id="ARBA00007068"/>
    </source>
</evidence>
<accession>A0A967AWZ9</accession>
<dbReference type="Pfam" id="PF03576">
    <property type="entry name" value="Peptidase_S58"/>
    <property type="match status" value="1"/>
</dbReference>
<dbReference type="InterPro" id="IPR016117">
    <property type="entry name" value="ArgJ-like_dom_sf"/>
</dbReference>
<protein>
    <submittedName>
        <fullName evidence="2">S58 family peptidase</fullName>
    </submittedName>
</protein>
<sequence length="309" mass="32311">MPHGLHDAITDVPGVRVGHRTLVRGTDIRTGVTTIVPDPLPTPAKPLRCNAFVGNGHGKAVGLSQVQELGELETPIVLTNTLSTFLAADALLDWMLQRTDATSLNPVVAECNDGWLSDIRARAVSAADVRAALDGATDGPVERGSVGAGTGMRALGFKAGIGTASRLVGAHTVGVLVLANFTGRLRLGGREVAPADEVVPEGNSCIVVVATDLPVDARQLRRLAARGVYAMARVGAEFRHGSGDYAIAFTTSHETPMDDRALDDTFVAVLDATEAALLDALWSVPTTRGVEGHVAHGLRETLADRGEAR</sequence>
<dbReference type="GO" id="GO:0004177">
    <property type="term" value="F:aminopeptidase activity"/>
    <property type="evidence" value="ECO:0007669"/>
    <property type="project" value="TreeGrafter"/>
</dbReference>
<name>A0A967AWZ9_9MICO</name>
<dbReference type="PANTHER" id="PTHR36512:SF3">
    <property type="entry name" value="BLR5678 PROTEIN"/>
    <property type="match status" value="1"/>
</dbReference>
<dbReference type="Proteomes" id="UP000744769">
    <property type="component" value="Unassembled WGS sequence"/>
</dbReference>
<organism evidence="2 3">
    <name type="scientific">Metallococcus carri</name>
    <dbReference type="NCBI Taxonomy" id="1656884"/>
    <lineage>
        <taxon>Bacteria</taxon>
        <taxon>Bacillati</taxon>
        <taxon>Actinomycetota</taxon>
        <taxon>Actinomycetes</taxon>
        <taxon>Micrococcales</taxon>
        <taxon>Dermacoccaceae</taxon>
        <taxon>Metallococcus</taxon>
    </lineage>
</organism>
<evidence type="ECO:0000313" key="2">
    <source>
        <dbReference type="EMBL" id="NHN54516.1"/>
    </source>
</evidence>
<gene>
    <name evidence="2" type="ORF">G9U51_01810</name>
</gene>
<keyword evidence="3" id="KW-1185">Reference proteome</keyword>
<comment type="caution">
    <text evidence="2">The sequence shown here is derived from an EMBL/GenBank/DDBJ whole genome shotgun (WGS) entry which is preliminary data.</text>
</comment>
<dbReference type="InterPro" id="IPR005321">
    <property type="entry name" value="Peptidase_S58_DmpA"/>
</dbReference>
<dbReference type="PANTHER" id="PTHR36512">
    <property type="entry name" value="D-AMINOPEPTIDASE"/>
    <property type="match status" value="1"/>
</dbReference>
<evidence type="ECO:0000313" key="3">
    <source>
        <dbReference type="Proteomes" id="UP000744769"/>
    </source>
</evidence>
<dbReference type="Gene3D" id="3.60.70.12">
    <property type="entry name" value="L-amino peptidase D-ALA esterase/amidase"/>
    <property type="match status" value="1"/>
</dbReference>